<gene>
    <name evidence="6" type="ORF">SAMD00023353_3100760</name>
</gene>
<dbReference type="GO" id="GO:0032259">
    <property type="term" value="P:methylation"/>
    <property type="evidence" value="ECO:0007669"/>
    <property type="project" value="UniProtKB-KW"/>
</dbReference>
<dbReference type="InterPro" id="IPR016461">
    <property type="entry name" value="COMT-like"/>
</dbReference>
<dbReference type="Gene3D" id="1.10.10.10">
    <property type="entry name" value="Winged helix-like DNA-binding domain superfamily/Winged helix DNA-binding domain"/>
    <property type="match status" value="1"/>
</dbReference>
<evidence type="ECO:0000256" key="2">
    <source>
        <dbReference type="ARBA" id="ARBA00022679"/>
    </source>
</evidence>
<name>A0A1W2TU12_ROSNE</name>
<proteinExistence type="predicted"/>
<dbReference type="PANTHER" id="PTHR43712:SF12">
    <property type="entry name" value="STERIGMATOCYSTIN 8-O-METHYLTRANSFERASE"/>
    <property type="match status" value="1"/>
</dbReference>
<evidence type="ECO:0000256" key="1">
    <source>
        <dbReference type="ARBA" id="ARBA00022603"/>
    </source>
</evidence>
<protein>
    <submittedName>
        <fullName evidence="6">Putative sterigmatocystin 8-O-methyltransferase</fullName>
    </submittedName>
</protein>
<dbReference type="OMA" id="KEWKAMI"/>
<evidence type="ECO:0000259" key="4">
    <source>
        <dbReference type="Pfam" id="PF00891"/>
    </source>
</evidence>
<dbReference type="EMBL" id="DF977476">
    <property type="protein sequence ID" value="GAP92082.1"/>
    <property type="molecule type" value="Genomic_DNA"/>
</dbReference>
<dbReference type="PANTHER" id="PTHR43712">
    <property type="entry name" value="PUTATIVE (AFU_ORTHOLOGUE AFUA_4G14580)-RELATED"/>
    <property type="match status" value="1"/>
</dbReference>
<keyword evidence="1 6" id="KW-0489">Methyltransferase</keyword>
<dbReference type="InterPro" id="IPR029063">
    <property type="entry name" value="SAM-dependent_MTases_sf"/>
</dbReference>
<dbReference type="Pfam" id="PF08100">
    <property type="entry name" value="Dimerisation"/>
    <property type="match status" value="1"/>
</dbReference>
<feature type="domain" description="O-methyltransferase dimerisation" evidence="5">
    <location>
        <begin position="88"/>
        <end position="151"/>
    </location>
</feature>
<keyword evidence="3" id="KW-0949">S-adenosyl-L-methionine</keyword>
<dbReference type="InterPro" id="IPR036388">
    <property type="entry name" value="WH-like_DNA-bd_sf"/>
</dbReference>
<dbReference type="STRING" id="77044.A0A1W2TU12"/>
<dbReference type="OrthoDB" id="1606438at2759"/>
<dbReference type="PROSITE" id="PS51683">
    <property type="entry name" value="SAM_OMT_II"/>
    <property type="match status" value="1"/>
</dbReference>
<sequence>MAPSGTTPRIVALAAKISSSVAELQDSLSAQGVESPSFAEDSPQYLPPDVSHIRDDVLDATAELHELLLEPLMLLYKFAGVSNLISIDAICRFHILDAVPSGGQASFEDIAEKTGLDKTLVRRLLRHAISMRILREPEAGIVAHTKISKFLAIPYINSWVKFESNDTWPAIPKVAEAIEKWPSSEEANQTGFALVNDGKSVFDVLSTDPARAMRFAGGMKSLDHVPGCADAAVATAYDWSSLGNVLIVNVGGSRGQVAIDLASKFENVKLLVQDSAMVIEGAGSGVPSELKERVQFMKHELFEQQTVRADVYFFRMVIRNWGDKYAVGILKAQVPALRPGAKILIQDACMPEPDAIPLWRERVMRAVDLSVKCYFNSRERYLDEWKSLLAAADERFVLHQVFEPKDSLLSVLEVHWDVPSTVED</sequence>
<dbReference type="InterPro" id="IPR036390">
    <property type="entry name" value="WH_DNA-bd_sf"/>
</dbReference>
<dbReference type="Proteomes" id="UP000054516">
    <property type="component" value="Unassembled WGS sequence"/>
</dbReference>
<evidence type="ECO:0000256" key="3">
    <source>
        <dbReference type="ARBA" id="ARBA00022691"/>
    </source>
</evidence>
<dbReference type="SUPFAM" id="SSF46785">
    <property type="entry name" value="Winged helix' DNA-binding domain"/>
    <property type="match status" value="1"/>
</dbReference>
<dbReference type="Pfam" id="PF00891">
    <property type="entry name" value="Methyltransf_2"/>
    <property type="match status" value="1"/>
</dbReference>
<dbReference type="Gene3D" id="3.40.50.150">
    <property type="entry name" value="Vaccinia Virus protein VP39"/>
    <property type="match status" value="1"/>
</dbReference>
<keyword evidence="7" id="KW-1185">Reference proteome</keyword>
<reference evidence="6" key="1">
    <citation type="submission" date="2016-03" db="EMBL/GenBank/DDBJ databases">
        <title>Draft genome sequence of Rosellinia necatrix.</title>
        <authorList>
            <person name="Kanematsu S."/>
        </authorList>
    </citation>
    <scope>NUCLEOTIDE SEQUENCE [LARGE SCALE GENOMIC DNA]</scope>
    <source>
        <strain evidence="6">W97</strain>
    </source>
</reference>
<feature type="domain" description="O-methyltransferase C-terminal" evidence="4">
    <location>
        <begin position="197"/>
        <end position="392"/>
    </location>
</feature>
<dbReference type="InterPro" id="IPR012967">
    <property type="entry name" value="COMT_dimerisation"/>
</dbReference>
<keyword evidence="2 6" id="KW-0808">Transferase</keyword>
<dbReference type="GO" id="GO:0008171">
    <property type="term" value="F:O-methyltransferase activity"/>
    <property type="evidence" value="ECO:0007669"/>
    <property type="project" value="InterPro"/>
</dbReference>
<dbReference type="InterPro" id="IPR001077">
    <property type="entry name" value="COMT_C"/>
</dbReference>
<dbReference type="SUPFAM" id="SSF53335">
    <property type="entry name" value="S-adenosyl-L-methionine-dependent methyltransferases"/>
    <property type="match status" value="1"/>
</dbReference>
<evidence type="ECO:0000313" key="6">
    <source>
        <dbReference type="EMBL" id="GAP92082.1"/>
    </source>
</evidence>
<evidence type="ECO:0000313" key="7">
    <source>
        <dbReference type="Proteomes" id="UP000054516"/>
    </source>
</evidence>
<dbReference type="AlphaFoldDB" id="A0A1W2TU12"/>
<organism evidence="6">
    <name type="scientific">Rosellinia necatrix</name>
    <name type="common">White root-rot fungus</name>
    <dbReference type="NCBI Taxonomy" id="77044"/>
    <lineage>
        <taxon>Eukaryota</taxon>
        <taxon>Fungi</taxon>
        <taxon>Dikarya</taxon>
        <taxon>Ascomycota</taxon>
        <taxon>Pezizomycotina</taxon>
        <taxon>Sordariomycetes</taxon>
        <taxon>Xylariomycetidae</taxon>
        <taxon>Xylariales</taxon>
        <taxon>Xylariaceae</taxon>
        <taxon>Rosellinia</taxon>
    </lineage>
</organism>
<evidence type="ECO:0000259" key="5">
    <source>
        <dbReference type="Pfam" id="PF08100"/>
    </source>
</evidence>
<accession>A0A1W2TU12</accession>